<proteinExistence type="predicted"/>
<dbReference type="Proteomes" id="UP000294847">
    <property type="component" value="Chromosome 3"/>
</dbReference>
<sequence length="83" mass="8574">CFAAQPGAKKKLKSPLQSSIASTGLSQLTVLREKRSAEGVDGKASMQDSSSASSAARLFFFRPPVVGISLLCPPRSCAEAGCS</sequence>
<reference evidence="1 2" key="1">
    <citation type="journal article" date="2019" name="Mol. Biol. Evol.">
        <title>Blast fungal genomes show frequent chromosomal changes, gene gains and losses, and effector gene turnover.</title>
        <authorList>
            <person name="Gomez Luciano L.B."/>
            <person name="Jason Tsai I."/>
            <person name="Chuma I."/>
            <person name="Tosa Y."/>
            <person name="Chen Y.H."/>
            <person name="Li J.Y."/>
            <person name="Li M.Y."/>
            <person name="Jade Lu M.Y."/>
            <person name="Nakayashiki H."/>
            <person name="Li W.H."/>
        </authorList>
    </citation>
    <scope>NUCLEOTIDE SEQUENCE [LARGE SCALE GENOMIC DNA]</scope>
    <source>
        <strain evidence="1">MZ5-1-6</strain>
    </source>
</reference>
<organism evidence="1 2">
    <name type="scientific">Pyricularia oryzae</name>
    <name type="common">Rice blast fungus</name>
    <name type="synonym">Magnaporthe oryzae</name>
    <dbReference type="NCBI Taxonomy" id="318829"/>
    <lineage>
        <taxon>Eukaryota</taxon>
        <taxon>Fungi</taxon>
        <taxon>Dikarya</taxon>
        <taxon>Ascomycota</taxon>
        <taxon>Pezizomycotina</taxon>
        <taxon>Sordariomycetes</taxon>
        <taxon>Sordariomycetidae</taxon>
        <taxon>Magnaporthales</taxon>
        <taxon>Pyriculariaceae</taxon>
        <taxon>Pyricularia</taxon>
    </lineage>
</organism>
<evidence type="ECO:0000313" key="2">
    <source>
        <dbReference type="Proteomes" id="UP000294847"/>
    </source>
</evidence>
<dbReference type="AlphaFoldDB" id="A0A4V1C5Y7"/>
<name>A0A4V1C5Y7_PYROR</name>
<accession>A0A4V1C5Y7</accession>
<feature type="non-terminal residue" evidence="1">
    <location>
        <position position="83"/>
    </location>
</feature>
<feature type="non-terminal residue" evidence="1">
    <location>
        <position position="1"/>
    </location>
</feature>
<evidence type="ECO:0000313" key="1">
    <source>
        <dbReference type="EMBL" id="QBZ58025.1"/>
    </source>
</evidence>
<protein>
    <submittedName>
        <fullName evidence="1">Uncharacterized protein</fullName>
    </submittedName>
</protein>
<gene>
    <name evidence="1" type="ORF">PoMZ_02964</name>
</gene>
<dbReference type="EMBL" id="CP034206">
    <property type="protein sequence ID" value="QBZ58025.1"/>
    <property type="molecule type" value="Genomic_DNA"/>
</dbReference>